<dbReference type="HOGENOM" id="CLU_051638_7_2_0"/>
<dbReference type="PANTHER" id="PTHR23416:SF23">
    <property type="entry name" value="ACETYLTRANSFERASE C18B11.09C-RELATED"/>
    <property type="match status" value="1"/>
</dbReference>
<feature type="region of interest" description="Disordered" evidence="5">
    <location>
        <begin position="206"/>
        <end position="231"/>
    </location>
</feature>
<dbReference type="eggNOG" id="COG0110">
    <property type="taxonomic scope" value="Bacteria"/>
</dbReference>
<reference evidence="6 7" key="1">
    <citation type="journal article" date="2014" name="Genome Announc.">
        <title>Genome Sequence and Methylome of Soil Bacterium Gemmatirosa kalamazoonensis KBS708T, a Member of the Rarely Cultivated Gemmatimonadetes Phylum.</title>
        <authorList>
            <person name="Debruyn J.M."/>
            <person name="Radosevich M."/>
            <person name="Wommack K.E."/>
            <person name="Polson S.W."/>
            <person name="Hauser L.J."/>
            <person name="Fawaz M.N."/>
            <person name="Korlach J."/>
            <person name="Tsai Y.C."/>
        </authorList>
    </citation>
    <scope>NUCLEOTIDE SEQUENCE [LARGE SCALE GENOMIC DNA]</scope>
    <source>
        <strain evidence="6 7">KBS708</strain>
    </source>
</reference>
<organism evidence="6 7">
    <name type="scientific">Gemmatirosa kalamazoonensis</name>
    <dbReference type="NCBI Taxonomy" id="861299"/>
    <lineage>
        <taxon>Bacteria</taxon>
        <taxon>Pseudomonadati</taxon>
        <taxon>Gemmatimonadota</taxon>
        <taxon>Gemmatimonadia</taxon>
        <taxon>Gemmatimonadales</taxon>
        <taxon>Gemmatimonadaceae</taxon>
        <taxon>Gemmatirosa</taxon>
    </lineage>
</organism>
<keyword evidence="4" id="KW-0012">Acyltransferase</keyword>
<dbReference type="EMBL" id="CP007128">
    <property type="protein sequence ID" value="AHG87661.1"/>
    <property type="molecule type" value="Genomic_DNA"/>
</dbReference>
<protein>
    <submittedName>
        <fullName evidence="6">Transferase hexapeptide repeat containing protein</fullName>
    </submittedName>
</protein>
<dbReference type="KEGG" id="gba:J421_0124"/>
<dbReference type="InterPro" id="IPR018357">
    <property type="entry name" value="Hexapep_transf_CS"/>
</dbReference>
<dbReference type="AlphaFoldDB" id="W0RA32"/>
<dbReference type="InParanoid" id="W0RA32"/>
<evidence type="ECO:0000256" key="2">
    <source>
        <dbReference type="ARBA" id="ARBA00022679"/>
    </source>
</evidence>
<comment type="similarity">
    <text evidence="1">Belongs to the transferase hexapeptide repeat family.</text>
</comment>
<evidence type="ECO:0000256" key="1">
    <source>
        <dbReference type="ARBA" id="ARBA00007274"/>
    </source>
</evidence>
<dbReference type="PROSITE" id="PS00101">
    <property type="entry name" value="HEXAPEP_TRANSFERASES"/>
    <property type="match status" value="1"/>
</dbReference>
<keyword evidence="2 6" id="KW-0808">Transferase</keyword>
<dbReference type="Gene3D" id="2.160.10.10">
    <property type="entry name" value="Hexapeptide repeat proteins"/>
    <property type="match status" value="1"/>
</dbReference>
<dbReference type="InterPro" id="IPR001451">
    <property type="entry name" value="Hexapep"/>
</dbReference>
<evidence type="ECO:0000313" key="7">
    <source>
        <dbReference type="Proteomes" id="UP000019151"/>
    </source>
</evidence>
<evidence type="ECO:0000256" key="3">
    <source>
        <dbReference type="ARBA" id="ARBA00022737"/>
    </source>
</evidence>
<name>W0RA32_9BACT</name>
<dbReference type="STRING" id="861299.J421_0124"/>
<dbReference type="InterPro" id="IPR051159">
    <property type="entry name" value="Hexapeptide_acetyltransf"/>
</dbReference>
<dbReference type="InterPro" id="IPR011004">
    <property type="entry name" value="Trimer_LpxA-like_sf"/>
</dbReference>
<dbReference type="PANTHER" id="PTHR23416">
    <property type="entry name" value="SIALIC ACID SYNTHASE-RELATED"/>
    <property type="match status" value="1"/>
</dbReference>
<sequence length="231" mass="24575">MSTSRLAGPSAPPAAPVDRDAARAVPGRWARVRQYLAAQREELHPRLALARVLERRIPFGAFNVVRGTLYRLAGFDVAPRVRVAGPLTLWGTGNIYERLSVGTRTFINSPAHIELNAPVRIGAHCALGHHVVIITTNHEMGPSTQRAGDIYHAPVTIGDGVWIGACATILPGVTIGDGAFVGAGAVVTRDVPPNARVAGPRGEVIGIMGEDAPPRRRHDRLRDPASQSPAT</sequence>
<dbReference type="PATRIC" id="fig|861299.3.peg.125"/>
<evidence type="ECO:0000313" key="6">
    <source>
        <dbReference type="EMBL" id="AHG87661.1"/>
    </source>
</evidence>
<dbReference type="Pfam" id="PF00132">
    <property type="entry name" value="Hexapep"/>
    <property type="match status" value="1"/>
</dbReference>
<proteinExistence type="inferred from homology"/>
<accession>W0RA32</accession>
<dbReference type="RefSeq" id="WP_312845228.1">
    <property type="nucleotide sequence ID" value="NZ_CP007128.1"/>
</dbReference>
<dbReference type="Proteomes" id="UP000019151">
    <property type="component" value="Chromosome"/>
</dbReference>
<evidence type="ECO:0000256" key="4">
    <source>
        <dbReference type="ARBA" id="ARBA00023315"/>
    </source>
</evidence>
<evidence type="ECO:0000256" key="5">
    <source>
        <dbReference type="SAM" id="MobiDB-lite"/>
    </source>
</evidence>
<keyword evidence="7" id="KW-1185">Reference proteome</keyword>
<dbReference type="GO" id="GO:0005829">
    <property type="term" value="C:cytosol"/>
    <property type="evidence" value="ECO:0007669"/>
    <property type="project" value="TreeGrafter"/>
</dbReference>
<keyword evidence="3" id="KW-0677">Repeat</keyword>
<dbReference type="SUPFAM" id="SSF51161">
    <property type="entry name" value="Trimeric LpxA-like enzymes"/>
    <property type="match status" value="1"/>
</dbReference>
<dbReference type="GO" id="GO:0008374">
    <property type="term" value="F:O-acyltransferase activity"/>
    <property type="evidence" value="ECO:0007669"/>
    <property type="project" value="TreeGrafter"/>
</dbReference>
<gene>
    <name evidence="6" type="ORF">J421_0124</name>
</gene>